<evidence type="ECO:0000256" key="3">
    <source>
        <dbReference type="SAM" id="Phobius"/>
    </source>
</evidence>
<proteinExistence type="predicted"/>
<dbReference type="CDD" id="cd07385">
    <property type="entry name" value="MPP_YkuE_C"/>
    <property type="match status" value="1"/>
</dbReference>
<organism evidence="5 6">
    <name type="scientific">Alkalibacterium olivapovliticus</name>
    <dbReference type="NCBI Taxonomy" id="99907"/>
    <lineage>
        <taxon>Bacteria</taxon>
        <taxon>Bacillati</taxon>
        <taxon>Bacillota</taxon>
        <taxon>Bacilli</taxon>
        <taxon>Lactobacillales</taxon>
        <taxon>Carnobacteriaceae</taxon>
        <taxon>Alkalibacterium</taxon>
    </lineage>
</organism>
<dbReference type="Pfam" id="PF00149">
    <property type="entry name" value="Metallophos"/>
    <property type="match status" value="1"/>
</dbReference>
<evidence type="ECO:0000256" key="2">
    <source>
        <dbReference type="ARBA" id="ARBA00022801"/>
    </source>
</evidence>
<dbReference type="GO" id="GO:0046872">
    <property type="term" value="F:metal ion binding"/>
    <property type="evidence" value="ECO:0007669"/>
    <property type="project" value="UniProtKB-KW"/>
</dbReference>
<dbReference type="InterPro" id="IPR051158">
    <property type="entry name" value="Metallophosphoesterase_sf"/>
</dbReference>
<dbReference type="PANTHER" id="PTHR31302:SF31">
    <property type="entry name" value="PHOSPHODIESTERASE YAEI"/>
    <property type="match status" value="1"/>
</dbReference>
<keyword evidence="6" id="KW-1185">Reference proteome</keyword>
<evidence type="ECO:0000313" key="5">
    <source>
        <dbReference type="EMBL" id="PRY82452.1"/>
    </source>
</evidence>
<dbReference type="GO" id="GO:0016020">
    <property type="term" value="C:membrane"/>
    <property type="evidence" value="ECO:0007669"/>
    <property type="project" value="GOC"/>
</dbReference>
<keyword evidence="2" id="KW-0378">Hydrolase</keyword>
<dbReference type="AlphaFoldDB" id="A0A2T0W6X8"/>
<name>A0A2T0W6X8_9LACT</name>
<comment type="caution">
    <text evidence="5">The sequence shown here is derived from an EMBL/GenBank/DDBJ whole genome shotgun (WGS) entry which is preliminary data.</text>
</comment>
<sequence>MKKSKKKVLFIILFLIVIIAGYLYWQNNSIEVSYYNFSDTSIPAEFDDYKIVQVSDLHNKDFKNQLTEKAENERPDIIVVTGDVIDRNRTDIPIAVEALEDLIEIAPVYFVTGNHEVASGVYDDLKIEMDRIGVINLDNAHDTIRINEAELGLIGIEDPLLLLLEDVEAAGSADVLLHQNIEQLYEDVDTDYTMLMSHRAELMDIYSETPVDLVLTGHAHGGQIRLPLIEGVFSPSQGFFPQYTNGVYEQRETHMVVSRGLGNSIFPFRINNRPELVVIILESE</sequence>
<dbReference type="InterPro" id="IPR004843">
    <property type="entry name" value="Calcineurin-like_PHP"/>
</dbReference>
<dbReference type="GO" id="GO:0008758">
    <property type="term" value="F:UDP-2,3-diacylglucosamine hydrolase activity"/>
    <property type="evidence" value="ECO:0007669"/>
    <property type="project" value="TreeGrafter"/>
</dbReference>
<feature type="domain" description="Calcineurin-like phosphoesterase" evidence="4">
    <location>
        <begin position="50"/>
        <end position="221"/>
    </location>
</feature>
<keyword evidence="3" id="KW-0472">Membrane</keyword>
<keyword evidence="3" id="KW-1133">Transmembrane helix</keyword>
<evidence type="ECO:0000256" key="1">
    <source>
        <dbReference type="ARBA" id="ARBA00022723"/>
    </source>
</evidence>
<dbReference type="PANTHER" id="PTHR31302">
    <property type="entry name" value="TRANSMEMBRANE PROTEIN WITH METALLOPHOSPHOESTERASE DOMAIN-RELATED"/>
    <property type="match status" value="1"/>
</dbReference>
<dbReference type="Proteomes" id="UP000238205">
    <property type="component" value="Unassembled WGS sequence"/>
</dbReference>
<keyword evidence="1" id="KW-0479">Metal-binding</keyword>
<dbReference type="SUPFAM" id="SSF56300">
    <property type="entry name" value="Metallo-dependent phosphatases"/>
    <property type="match status" value="1"/>
</dbReference>
<dbReference type="Gene3D" id="3.60.21.10">
    <property type="match status" value="1"/>
</dbReference>
<keyword evidence="3" id="KW-0812">Transmembrane</keyword>
<evidence type="ECO:0000259" key="4">
    <source>
        <dbReference type="Pfam" id="PF00149"/>
    </source>
</evidence>
<gene>
    <name evidence="5" type="ORF">CLV38_1112</name>
</gene>
<evidence type="ECO:0000313" key="6">
    <source>
        <dbReference type="Proteomes" id="UP000238205"/>
    </source>
</evidence>
<dbReference type="EMBL" id="PVTO01000011">
    <property type="protein sequence ID" value="PRY82452.1"/>
    <property type="molecule type" value="Genomic_DNA"/>
</dbReference>
<reference evidence="5 6" key="1">
    <citation type="submission" date="2018-03" db="EMBL/GenBank/DDBJ databases">
        <title>Genomic Encyclopedia of Archaeal and Bacterial Type Strains, Phase II (KMG-II): from individual species to whole genera.</title>
        <authorList>
            <person name="Goeker M."/>
        </authorList>
    </citation>
    <scope>NUCLEOTIDE SEQUENCE [LARGE SCALE GENOMIC DNA]</scope>
    <source>
        <strain evidence="5 6">DSM 13175</strain>
    </source>
</reference>
<accession>A0A2T0W6X8</accession>
<dbReference type="RefSeq" id="WP_170068838.1">
    <property type="nucleotide sequence ID" value="NZ_PVTO01000011.1"/>
</dbReference>
<dbReference type="GO" id="GO:0009245">
    <property type="term" value="P:lipid A biosynthetic process"/>
    <property type="evidence" value="ECO:0007669"/>
    <property type="project" value="TreeGrafter"/>
</dbReference>
<feature type="transmembrane region" description="Helical" evidence="3">
    <location>
        <begin position="7"/>
        <end position="25"/>
    </location>
</feature>
<dbReference type="InterPro" id="IPR029052">
    <property type="entry name" value="Metallo-depent_PP-like"/>
</dbReference>
<protein>
    <recommendedName>
        <fullName evidence="4">Calcineurin-like phosphoesterase domain-containing protein</fullName>
    </recommendedName>
</protein>